<sequence length="126" mass="13055">MKKSMHAAIGAISVFLLAGVAQAQLVMHDGVLTGAGGRTVYTFDKDEPGKSNCSGGCLAVWPAFTAKPEAVAKGEFGLINTSGGARQWTVQGKPLYYYAGDTQPGDRKGDGQGGVWHVVTPKSGAK</sequence>
<evidence type="ECO:0000313" key="3">
    <source>
        <dbReference type="Proteomes" id="UP000292939"/>
    </source>
</evidence>
<evidence type="ECO:0000313" key="2">
    <source>
        <dbReference type="EMBL" id="QBK05670.1"/>
    </source>
</evidence>
<dbReference type="KEGG" id="hgr:DW355_13900"/>
<feature type="chain" id="PRO_5020562376" description="Lipoprotein" evidence="1">
    <location>
        <begin position="24"/>
        <end position="126"/>
    </location>
</feature>
<dbReference type="InterPro" id="IPR014558">
    <property type="entry name" value="UCP029720"/>
</dbReference>
<evidence type="ECO:0000256" key="1">
    <source>
        <dbReference type="SAM" id="SignalP"/>
    </source>
</evidence>
<reference evidence="2 3" key="1">
    <citation type="submission" date="2018-07" db="EMBL/GenBank/DDBJ databases">
        <title>Exploring interactions and the metabolic potential of the ultra-small soil bacteria Hylemonella gracilis.</title>
        <authorList>
            <person name="Tyc O."/>
            <person name="Kulkarni P."/>
            <person name="Gawehns F."/>
            <person name="Hundscheid M."/>
            <person name="Zweers H."/>
            <person name="Garbeva P."/>
        </authorList>
    </citation>
    <scope>NUCLEOTIDE SEQUENCE [LARGE SCALE GENOMIC DNA]</scope>
    <source>
        <strain evidence="2 3">NS1</strain>
    </source>
</reference>
<accession>A0A4P6UN44</accession>
<evidence type="ECO:0008006" key="4">
    <source>
        <dbReference type="Google" id="ProtNLM"/>
    </source>
</evidence>
<dbReference type="PANTHER" id="PTHR39335">
    <property type="entry name" value="BLL4220 PROTEIN"/>
    <property type="match status" value="1"/>
</dbReference>
<dbReference type="InterPro" id="IPR005297">
    <property type="entry name" value="Lipoprotein_repeat"/>
</dbReference>
<dbReference type="OrthoDB" id="9800666at2"/>
<proteinExistence type="predicted"/>
<name>A0A4P6UN44_9BURK</name>
<dbReference type="Proteomes" id="UP000292939">
    <property type="component" value="Chromosome"/>
</dbReference>
<feature type="signal peptide" evidence="1">
    <location>
        <begin position="1"/>
        <end position="23"/>
    </location>
</feature>
<keyword evidence="1" id="KW-0732">Signal</keyword>
<organism evidence="2 3">
    <name type="scientific">Hylemonella gracilis</name>
    <dbReference type="NCBI Taxonomy" id="80880"/>
    <lineage>
        <taxon>Bacteria</taxon>
        <taxon>Pseudomonadati</taxon>
        <taxon>Pseudomonadota</taxon>
        <taxon>Betaproteobacteria</taxon>
        <taxon>Burkholderiales</taxon>
        <taxon>Comamonadaceae</taxon>
        <taxon>Hylemonella</taxon>
    </lineage>
</organism>
<dbReference type="EMBL" id="CP031395">
    <property type="protein sequence ID" value="QBK05670.1"/>
    <property type="molecule type" value="Genomic_DNA"/>
</dbReference>
<dbReference type="AlphaFoldDB" id="A0A4P6UN44"/>
<gene>
    <name evidence="2" type="ORF">DW355_13900</name>
</gene>
<dbReference type="GO" id="GO:0043448">
    <property type="term" value="P:alkane catabolic process"/>
    <property type="evidence" value="ECO:0007669"/>
    <property type="project" value="TreeGrafter"/>
</dbReference>
<dbReference type="RefSeq" id="WP_131280917.1">
    <property type="nucleotide sequence ID" value="NZ_CP031395.1"/>
</dbReference>
<dbReference type="PANTHER" id="PTHR39335:SF1">
    <property type="entry name" value="BLL4220 PROTEIN"/>
    <property type="match status" value="1"/>
</dbReference>
<protein>
    <recommendedName>
        <fullName evidence="4">Lipoprotein</fullName>
    </recommendedName>
</protein>
<dbReference type="Pfam" id="PF03640">
    <property type="entry name" value="Lipoprotein_15"/>
    <property type="match status" value="2"/>
</dbReference>
<dbReference type="PIRSF" id="PIRSF029720">
    <property type="entry name" value="UCP029720"/>
    <property type="match status" value="1"/>
</dbReference>